<dbReference type="PANTHER" id="PTHR46751">
    <property type="entry name" value="EPPIN"/>
    <property type="match status" value="1"/>
</dbReference>
<feature type="domain" description="BPTI/Kunitz inhibitor" evidence="4">
    <location>
        <begin position="38"/>
        <end position="88"/>
    </location>
</feature>
<protein>
    <recommendedName>
        <fullName evidence="4">BPTI/Kunitz inhibitor domain-containing protein</fullName>
    </recommendedName>
</protein>
<evidence type="ECO:0000256" key="2">
    <source>
        <dbReference type="ARBA" id="ARBA00038506"/>
    </source>
</evidence>
<dbReference type="InterPro" id="IPR051388">
    <property type="entry name" value="Serpin_venom_toxin"/>
</dbReference>
<dbReference type="InterPro" id="IPR036880">
    <property type="entry name" value="Kunitz_BPTI_sf"/>
</dbReference>
<dbReference type="Pfam" id="PF00014">
    <property type="entry name" value="Kunitz_BPTI"/>
    <property type="match status" value="1"/>
</dbReference>
<name>A0A2G5TMD7_9PELO</name>
<dbReference type="InterPro" id="IPR002223">
    <property type="entry name" value="Kunitz_BPTI"/>
</dbReference>
<dbReference type="EMBL" id="PDUG01000005">
    <property type="protein sequence ID" value="PIC28418.1"/>
    <property type="molecule type" value="Genomic_DNA"/>
</dbReference>
<sequence>MTKMFLQFHTLFVFCLVFLNQVHSKDEPLFVKNNEDICLEDVDPGPCQYYQVQWFWDQMAEECKEFHYGGCMGTKNRFSSKQQCVKQCKYKMFNPVAVPGNHCGCLSGSSLVRNTHFYSILLYFYIKLLT</sequence>
<dbReference type="SMART" id="SM00131">
    <property type="entry name" value="KU"/>
    <property type="match status" value="1"/>
</dbReference>
<dbReference type="STRING" id="1611254.A0A2G5TMD7"/>
<dbReference type="GO" id="GO:0004867">
    <property type="term" value="F:serine-type endopeptidase inhibitor activity"/>
    <property type="evidence" value="ECO:0007669"/>
    <property type="project" value="InterPro"/>
</dbReference>
<proteinExistence type="inferred from homology"/>
<accession>A0A2G5TMD7</accession>
<reference evidence="6" key="1">
    <citation type="submission" date="2017-10" db="EMBL/GenBank/DDBJ databases">
        <title>Rapid genome shrinkage in a self-fertile nematode reveals novel sperm competition proteins.</title>
        <authorList>
            <person name="Yin D."/>
            <person name="Schwarz E.M."/>
            <person name="Thomas C.G."/>
            <person name="Felde R.L."/>
            <person name="Korf I.F."/>
            <person name="Cutter A.D."/>
            <person name="Schartner C.M."/>
            <person name="Ralston E.J."/>
            <person name="Meyer B.J."/>
            <person name="Haag E.S."/>
        </authorList>
    </citation>
    <scope>NUCLEOTIDE SEQUENCE [LARGE SCALE GENOMIC DNA]</scope>
    <source>
        <strain evidence="6">JU1422</strain>
    </source>
</reference>
<comment type="similarity">
    <text evidence="2">Belongs to the venom Kunitz-type family. 03 (sub-Kunitz) subfamily.</text>
</comment>
<keyword evidence="6" id="KW-1185">Reference proteome</keyword>
<gene>
    <name evidence="5" type="primary">Cnig_chr_V.g20339</name>
    <name evidence="5" type="ORF">B9Z55_020339</name>
</gene>
<dbReference type="FunFam" id="4.10.410.10:FF:000058">
    <property type="entry name" value="Protein CBR-MEC-9"/>
    <property type="match status" value="1"/>
</dbReference>
<dbReference type="GO" id="GO:0005615">
    <property type="term" value="C:extracellular space"/>
    <property type="evidence" value="ECO:0007669"/>
    <property type="project" value="TreeGrafter"/>
</dbReference>
<organism evidence="5 6">
    <name type="scientific">Caenorhabditis nigoni</name>
    <dbReference type="NCBI Taxonomy" id="1611254"/>
    <lineage>
        <taxon>Eukaryota</taxon>
        <taxon>Metazoa</taxon>
        <taxon>Ecdysozoa</taxon>
        <taxon>Nematoda</taxon>
        <taxon>Chromadorea</taxon>
        <taxon>Rhabditida</taxon>
        <taxon>Rhabditina</taxon>
        <taxon>Rhabditomorpha</taxon>
        <taxon>Rhabditoidea</taxon>
        <taxon>Rhabditidae</taxon>
        <taxon>Peloderinae</taxon>
        <taxon>Caenorhabditis</taxon>
    </lineage>
</organism>
<comment type="caution">
    <text evidence="5">The sequence shown here is derived from an EMBL/GenBank/DDBJ whole genome shotgun (WGS) entry which is preliminary data.</text>
</comment>
<evidence type="ECO:0000256" key="3">
    <source>
        <dbReference type="SAM" id="SignalP"/>
    </source>
</evidence>
<dbReference type="Gene3D" id="4.10.410.10">
    <property type="entry name" value="Pancreatic trypsin inhibitor Kunitz domain"/>
    <property type="match status" value="1"/>
</dbReference>
<dbReference type="AlphaFoldDB" id="A0A2G5TMD7"/>
<dbReference type="PRINTS" id="PR00759">
    <property type="entry name" value="BASICPTASE"/>
</dbReference>
<evidence type="ECO:0000256" key="1">
    <source>
        <dbReference type="ARBA" id="ARBA00023157"/>
    </source>
</evidence>
<keyword evidence="3" id="KW-0732">Signal</keyword>
<evidence type="ECO:0000259" key="4">
    <source>
        <dbReference type="PROSITE" id="PS50279"/>
    </source>
</evidence>
<evidence type="ECO:0000313" key="6">
    <source>
        <dbReference type="Proteomes" id="UP000230233"/>
    </source>
</evidence>
<feature type="signal peptide" evidence="3">
    <location>
        <begin position="1"/>
        <end position="24"/>
    </location>
</feature>
<dbReference type="OrthoDB" id="5849921at2759"/>
<feature type="chain" id="PRO_5013895829" description="BPTI/Kunitz inhibitor domain-containing protein" evidence="3">
    <location>
        <begin position="25"/>
        <end position="130"/>
    </location>
</feature>
<dbReference type="PROSITE" id="PS50279">
    <property type="entry name" value="BPTI_KUNITZ_2"/>
    <property type="match status" value="1"/>
</dbReference>
<dbReference type="PROSITE" id="PS00280">
    <property type="entry name" value="BPTI_KUNITZ_1"/>
    <property type="match status" value="1"/>
</dbReference>
<evidence type="ECO:0000313" key="5">
    <source>
        <dbReference type="EMBL" id="PIC28418.1"/>
    </source>
</evidence>
<dbReference type="SUPFAM" id="SSF57362">
    <property type="entry name" value="BPTI-like"/>
    <property type="match status" value="1"/>
</dbReference>
<keyword evidence="1" id="KW-1015">Disulfide bond</keyword>
<dbReference type="InterPro" id="IPR020901">
    <property type="entry name" value="Prtase_inh_Kunz-CS"/>
</dbReference>
<dbReference type="PANTHER" id="PTHR46751:SF1">
    <property type="entry name" value="WAP FOUR-DISULFIDE CORE DOMAIN PROTEIN 6A"/>
    <property type="match status" value="1"/>
</dbReference>
<dbReference type="Proteomes" id="UP000230233">
    <property type="component" value="Chromosome V"/>
</dbReference>